<proteinExistence type="predicted"/>
<accession>A0A364NE19</accession>
<dbReference type="GO" id="GO:0016020">
    <property type="term" value="C:membrane"/>
    <property type="evidence" value="ECO:0007669"/>
    <property type="project" value="UniProtKB-SubCell"/>
</dbReference>
<dbReference type="OrthoDB" id="4157427at2759"/>
<keyword evidence="2 5" id="KW-0812">Transmembrane</keyword>
<dbReference type="Proteomes" id="UP000249619">
    <property type="component" value="Unassembled WGS sequence"/>
</dbReference>
<protein>
    <submittedName>
        <fullName evidence="7">Uncharacterized protein</fullName>
    </submittedName>
</protein>
<evidence type="ECO:0000313" key="7">
    <source>
        <dbReference type="EMBL" id="RAR15383.1"/>
    </source>
</evidence>
<dbReference type="AlphaFoldDB" id="A0A364NE19"/>
<dbReference type="GO" id="GO:0071944">
    <property type="term" value="C:cell periphery"/>
    <property type="evidence" value="ECO:0007669"/>
    <property type="project" value="UniProtKB-ARBA"/>
</dbReference>
<evidence type="ECO:0000256" key="1">
    <source>
        <dbReference type="ARBA" id="ARBA00004167"/>
    </source>
</evidence>
<evidence type="ECO:0000313" key="8">
    <source>
        <dbReference type="Proteomes" id="UP000249619"/>
    </source>
</evidence>
<dbReference type="InterPro" id="IPR051694">
    <property type="entry name" value="Immunoregulatory_rcpt-like"/>
</dbReference>
<keyword evidence="3 5" id="KW-1133">Transmembrane helix</keyword>
<reference evidence="8" key="1">
    <citation type="submission" date="2018-05" db="EMBL/GenBank/DDBJ databases">
        <title>Draft genome sequence of Stemphylium lycopersici strain CIDEFI 213.</title>
        <authorList>
            <person name="Medina R."/>
            <person name="Franco M.E.E."/>
            <person name="Lucentini C.G."/>
            <person name="Saparrat M.C.N."/>
            <person name="Balatti P.A."/>
        </authorList>
    </citation>
    <scope>NUCLEOTIDE SEQUENCE [LARGE SCALE GENOMIC DNA]</scope>
    <source>
        <strain evidence="8">CIDEFI 213</strain>
    </source>
</reference>
<evidence type="ECO:0000256" key="3">
    <source>
        <dbReference type="ARBA" id="ARBA00022989"/>
    </source>
</evidence>
<keyword evidence="6" id="KW-0732">Signal</keyword>
<keyword evidence="8" id="KW-1185">Reference proteome</keyword>
<feature type="transmembrane region" description="Helical" evidence="5">
    <location>
        <begin position="137"/>
        <end position="161"/>
    </location>
</feature>
<feature type="signal peptide" evidence="6">
    <location>
        <begin position="1"/>
        <end position="17"/>
    </location>
</feature>
<gene>
    <name evidence="7" type="ORF">DDE83_001212</name>
</gene>
<evidence type="ECO:0000256" key="6">
    <source>
        <dbReference type="SAM" id="SignalP"/>
    </source>
</evidence>
<evidence type="ECO:0000256" key="2">
    <source>
        <dbReference type="ARBA" id="ARBA00022692"/>
    </source>
</evidence>
<comment type="subcellular location">
    <subcellularLocation>
        <location evidence="1">Membrane</location>
        <topology evidence="1">Single-pass membrane protein</topology>
    </subcellularLocation>
</comment>
<name>A0A364NE19_STELY</name>
<organism evidence="7 8">
    <name type="scientific">Stemphylium lycopersici</name>
    <name type="common">Tomato gray leaf spot disease fungus</name>
    <name type="synonym">Thyrospora lycopersici</name>
    <dbReference type="NCBI Taxonomy" id="183478"/>
    <lineage>
        <taxon>Eukaryota</taxon>
        <taxon>Fungi</taxon>
        <taxon>Dikarya</taxon>
        <taxon>Ascomycota</taxon>
        <taxon>Pezizomycotina</taxon>
        <taxon>Dothideomycetes</taxon>
        <taxon>Pleosporomycetidae</taxon>
        <taxon>Pleosporales</taxon>
        <taxon>Pleosporineae</taxon>
        <taxon>Pleosporaceae</taxon>
        <taxon>Stemphylium</taxon>
    </lineage>
</organism>
<feature type="chain" id="PRO_5016875311" evidence="6">
    <location>
        <begin position="18"/>
        <end position="226"/>
    </location>
</feature>
<sequence length="226" mass="23719">MWRFVAVALYAAAGVLATSQIALFTDASCQDSLRGLEGPNGYPNGTCTDLRRNGPYGSFQVVGLDPGCTVTIYMNDTTVDICSGYQEEIQPIDCYNSTFVYYSIDFCDVGGVGESPSPSPSSSPTSAPASSGLSTGAIAGAAIGGVVGVGIVLGLIAFFVLKKRKQARNNQGISENVGVGVVPIEIQGKNLHEMGPGAVAYKSQAVEVEHPPVELDGMEMRRDERK</sequence>
<keyword evidence="4 5" id="KW-0472">Membrane</keyword>
<dbReference type="PANTHER" id="PTHR15549:SF6">
    <property type="entry name" value="MID2 DOMAIN-CONTAINING PROTEIN"/>
    <property type="match status" value="1"/>
</dbReference>
<dbReference type="EMBL" id="QGDH01000012">
    <property type="protein sequence ID" value="RAR15383.1"/>
    <property type="molecule type" value="Genomic_DNA"/>
</dbReference>
<evidence type="ECO:0000256" key="5">
    <source>
        <dbReference type="SAM" id="Phobius"/>
    </source>
</evidence>
<evidence type="ECO:0000256" key="4">
    <source>
        <dbReference type="ARBA" id="ARBA00023136"/>
    </source>
</evidence>
<dbReference type="PANTHER" id="PTHR15549">
    <property type="entry name" value="PAIRED IMMUNOGLOBULIN-LIKE TYPE 2 RECEPTOR"/>
    <property type="match status" value="1"/>
</dbReference>
<comment type="caution">
    <text evidence="7">The sequence shown here is derived from an EMBL/GenBank/DDBJ whole genome shotgun (WGS) entry which is preliminary data.</text>
</comment>
<dbReference type="STRING" id="183478.A0A364NE19"/>